<dbReference type="Pfam" id="PF02130">
    <property type="entry name" value="YbeY"/>
    <property type="match status" value="1"/>
</dbReference>
<reference evidence="10" key="1">
    <citation type="submission" date="2021-01" db="EMBL/GenBank/DDBJ databases">
        <title>Draft genome sequence of Acholeplasmataceae bacterium strain Mahy22.</title>
        <authorList>
            <person name="Watanabe M."/>
            <person name="Kojima H."/>
            <person name="Fukui M."/>
        </authorList>
    </citation>
    <scope>NUCLEOTIDE SEQUENCE</scope>
    <source>
        <strain evidence="10">Mahy22</strain>
    </source>
</reference>
<evidence type="ECO:0000256" key="1">
    <source>
        <dbReference type="ARBA" id="ARBA00010875"/>
    </source>
</evidence>
<dbReference type="Proteomes" id="UP000620133">
    <property type="component" value="Chromosome"/>
</dbReference>
<gene>
    <name evidence="9 10" type="primary">ybeY</name>
    <name evidence="10" type="ORF">MPAN_004320</name>
</gene>
<dbReference type="GO" id="GO:0006364">
    <property type="term" value="P:rRNA processing"/>
    <property type="evidence" value="ECO:0007669"/>
    <property type="project" value="UniProtKB-UniRule"/>
</dbReference>
<evidence type="ECO:0000256" key="4">
    <source>
        <dbReference type="ARBA" id="ARBA00022722"/>
    </source>
</evidence>
<dbReference type="AlphaFoldDB" id="A0A7U9TJ65"/>
<dbReference type="RefSeq" id="WP_176239980.1">
    <property type="nucleotide sequence ID" value="NZ_AP024412.1"/>
</dbReference>
<dbReference type="SUPFAM" id="SSF55486">
    <property type="entry name" value="Metalloproteases ('zincins'), catalytic domain"/>
    <property type="match status" value="1"/>
</dbReference>
<dbReference type="EMBL" id="AP024412">
    <property type="protein sequence ID" value="BCR35539.1"/>
    <property type="molecule type" value="Genomic_DNA"/>
</dbReference>
<dbReference type="InterPro" id="IPR002036">
    <property type="entry name" value="YbeY"/>
</dbReference>
<keyword evidence="4 9" id="KW-0540">Nuclease</keyword>
<evidence type="ECO:0000256" key="6">
    <source>
        <dbReference type="ARBA" id="ARBA00022759"/>
    </source>
</evidence>
<dbReference type="NCBIfam" id="TIGR00043">
    <property type="entry name" value="rRNA maturation RNase YbeY"/>
    <property type="match status" value="1"/>
</dbReference>
<keyword evidence="6 9" id="KW-0255">Endonuclease</keyword>
<dbReference type="HAMAP" id="MF_00009">
    <property type="entry name" value="Endoribonucl_YbeY"/>
    <property type="match status" value="1"/>
</dbReference>
<comment type="function">
    <text evidence="9">Single strand-specific metallo-endoribonuclease involved in late-stage 70S ribosome quality control and in maturation of the 3' terminus of the 16S rRNA.</text>
</comment>
<keyword evidence="2 9" id="KW-0690">Ribosome biogenesis</keyword>
<evidence type="ECO:0000313" key="11">
    <source>
        <dbReference type="Proteomes" id="UP000620133"/>
    </source>
</evidence>
<dbReference type="KEGG" id="manr:MPAN_004320"/>
<protein>
    <recommendedName>
        <fullName evidence="9">Endoribonuclease YbeY</fullName>
        <ecNumber evidence="9">3.1.-.-</ecNumber>
    </recommendedName>
</protein>
<feature type="binding site" evidence="9">
    <location>
        <position position="113"/>
    </location>
    <ligand>
        <name>Zn(2+)</name>
        <dbReference type="ChEBI" id="CHEBI:29105"/>
        <note>catalytic</note>
    </ligand>
</feature>
<dbReference type="GO" id="GO:0004222">
    <property type="term" value="F:metalloendopeptidase activity"/>
    <property type="evidence" value="ECO:0007669"/>
    <property type="project" value="InterPro"/>
</dbReference>
<comment type="similarity">
    <text evidence="1 9">Belongs to the endoribonuclease YbeY family.</text>
</comment>
<dbReference type="EC" id="3.1.-.-" evidence="9"/>
<accession>A0A7U9TJ65</accession>
<evidence type="ECO:0000313" key="10">
    <source>
        <dbReference type="EMBL" id="BCR35539.1"/>
    </source>
</evidence>
<evidence type="ECO:0000256" key="2">
    <source>
        <dbReference type="ARBA" id="ARBA00022517"/>
    </source>
</evidence>
<dbReference type="GO" id="GO:0004521">
    <property type="term" value="F:RNA endonuclease activity"/>
    <property type="evidence" value="ECO:0007669"/>
    <property type="project" value="UniProtKB-UniRule"/>
</dbReference>
<keyword evidence="11" id="KW-1185">Reference proteome</keyword>
<name>A0A7U9TJ65_9MOLU</name>
<keyword evidence="3 9" id="KW-0698">rRNA processing</keyword>
<dbReference type="Gene3D" id="3.40.390.30">
    <property type="entry name" value="Metalloproteases ('zincins'), catalytic domain"/>
    <property type="match status" value="1"/>
</dbReference>
<comment type="subcellular location">
    <subcellularLocation>
        <location evidence="9">Cytoplasm</location>
    </subcellularLocation>
</comment>
<evidence type="ECO:0000256" key="3">
    <source>
        <dbReference type="ARBA" id="ARBA00022552"/>
    </source>
</evidence>
<evidence type="ECO:0000256" key="9">
    <source>
        <dbReference type="HAMAP-Rule" id="MF_00009"/>
    </source>
</evidence>
<evidence type="ECO:0000256" key="5">
    <source>
        <dbReference type="ARBA" id="ARBA00022723"/>
    </source>
</evidence>
<sequence length="139" mass="16237">MKINIHNQTDESIKEVKLVLNKVFKTVDDPSSMEIILVTQEMIHQMNLKFRDIDRPTDVLSFINDDQDIESLGDIFISLEQARIQALDYDHSFAREVGFLAVHGYLHLKGYDHHSDIEEEEMIKAQEEILNKADLKRRN</sequence>
<feature type="binding site" evidence="9">
    <location>
        <position position="107"/>
    </location>
    <ligand>
        <name>Zn(2+)</name>
        <dbReference type="ChEBI" id="CHEBI:29105"/>
        <note>catalytic</note>
    </ligand>
</feature>
<organism evidence="10 11">
    <name type="scientific">Mariniplasma anaerobium</name>
    <dbReference type="NCBI Taxonomy" id="2735436"/>
    <lineage>
        <taxon>Bacteria</taxon>
        <taxon>Bacillati</taxon>
        <taxon>Mycoplasmatota</taxon>
        <taxon>Mollicutes</taxon>
        <taxon>Acholeplasmatales</taxon>
        <taxon>Acholeplasmataceae</taxon>
        <taxon>Mariniplasma</taxon>
    </lineage>
</organism>
<evidence type="ECO:0000256" key="7">
    <source>
        <dbReference type="ARBA" id="ARBA00022801"/>
    </source>
</evidence>
<keyword evidence="7 9" id="KW-0378">Hydrolase</keyword>
<proteinExistence type="inferred from homology"/>
<dbReference type="GO" id="GO:0005737">
    <property type="term" value="C:cytoplasm"/>
    <property type="evidence" value="ECO:0007669"/>
    <property type="project" value="UniProtKB-SubCell"/>
</dbReference>
<comment type="cofactor">
    <cofactor evidence="9">
        <name>Zn(2+)</name>
        <dbReference type="ChEBI" id="CHEBI:29105"/>
    </cofactor>
    <text evidence="9">Binds 1 zinc ion.</text>
</comment>
<dbReference type="GO" id="GO:0008270">
    <property type="term" value="F:zinc ion binding"/>
    <property type="evidence" value="ECO:0007669"/>
    <property type="project" value="UniProtKB-UniRule"/>
</dbReference>
<dbReference type="PANTHER" id="PTHR46986:SF1">
    <property type="entry name" value="ENDORIBONUCLEASE YBEY, CHLOROPLASTIC"/>
    <property type="match status" value="1"/>
</dbReference>
<keyword evidence="8 9" id="KW-0862">Zinc</keyword>
<dbReference type="PANTHER" id="PTHR46986">
    <property type="entry name" value="ENDORIBONUCLEASE YBEY, CHLOROPLASTIC"/>
    <property type="match status" value="1"/>
</dbReference>
<keyword evidence="9" id="KW-0963">Cytoplasm</keyword>
<evidence type="ECO:0000256" key="8">
    <source>
        <dbReference type="ARBA" id="ARBA00022833"/>
    </source>
</evidence>
<keyword evidence="5 9" id="KW-0479">Metal-binding</keyword>
<dbReference type="InterPro" id="IPR023091">
    <property type="entry name" value="MetalPrtase_cat_dom_sf_prd"/>
</dbReference>
<feature type="binding site" evidence="9">
    <location>
        <position position="103"/>
    </location>
    <ligand>
        <name>Zn(2+)</name>
        <dbReference type="ChEBI" id="CHEBI:29105"/>
        <note>catalytic</note>
    </ligand>
</feature>